<dbReference type="PANTHER" id="PTHR24205:SF16">
    <property type="entry name" value="GH01042P-RELATED"/>
    <property type="match status" value="1"/>
</dbReference>
<dbReference type="GO" id="GO:0005634">
    <property type="term" value="C:nucleus"/>
    <property type="evidence" value="ECO:0007669"/>
    <property type="project" value="TreeGrafter"/>
</dbReference>
<evidence type="ECO:0000313" key="9">
    <source>
        <dbReference type="Proteomes" id="UP000006911"/>
    </source>
</evidence>
<dbReference type="RefSeq" id="XP_002837523.1">
    <property type="nucleotide sequence ID" value="XM_002837477.1"/>
</dbReference>
<dbReference type="AlphaFoldDB" id="D5GB21"/>
<evidence type="ECO:0000256" key="1">
    <source>
        <dbReference type="ARBA" id="ARBA00022723"/>
    </source>
</evidence>
<evidence type="ECO:0000256" key="6">
    <source>
        <dbReference type="SAM" id="MobiDB-lite"/>
    </source>
</evidence>
<gene>
    <name evidence="8" type="ORF">GSTUM_00005407001</name>
</gene>
<keyword evidence="4 5" id="KW-0440">LIM domain</keyword>
<accession>D5GB21</accession>
<feature type="domain" description="LIM zinc-binding" evidence="7">
    <location>
        <begin position="627"/>
        <end position="689"/>
    </location>
</feature>
<feature type="compositionally biased region" description="Basic and acidic residues" evidence="6">
    <location>
        <begin position="57"/>
        <end position="67"/>
    </location>
</feature>
<keyword evidence="3 5" id="KW-0862">Zinc</keyword>
<feature type="region of interest" description="Disordered" evidence="6">
    <location>
        <begin position="134"/>
        <end position="627"/>
    </location>
</feature>
<protein>
    <submittedName>
        <fullName evidence="8">(Perigord truffle) hypothetical protein</fullName>
    </submittedName>
</protein>
<dbReference type="PANTHER" id="PTHR24205">
    <property type="entry name" value="FOUR AND A HALF LIM DOMAINS PROTEIN"/>
    <property type="match status" value="1"/>
</dbReference>
<dbReference type="KEGG" id="tml:GSTUM_00005407001"/>
<feature type="compositionally biased region" description="Basic and acidic residues" evidence="6">
    <location>
        <begin position="208"/>
        <end position="226"/>
    </location>
</feature>
<keyword evidence="1 5" id="KW-0479">Metal-binding</keyword>
<proteinExistence type="predicted"/>
<dbReference type="FunFam" id="2.10.110.10:FF:000105">
    <property type="entry name" value="Similar to LIM domain-containing protein"/>
    <property type="match status" value="1"/>
</dbReference>
<dbReference type="Pfam" id="PF00412">
    <property type="entry name" value="LIM"/>
    <property type="match status" value="2"/>
</dbReference>
<dbReference type="SUPFAM" id="SSF57716">
    <property type="entry name" value="Glucocorticoid receptor-like (DNA-binding domain)"/>
    <property type="match status" value="1"/>
</dbReference>
<organism evidence="8 9">
    <name type="scientific">Tuber melanosporum (strain Mel28)</name>
    <name type="common">Perigord black truffle</name>
    <dbReference type="NCBI Taxonomy" id="656061"/>
    <lineage>
        <taxon>Eukaryota</taxon>
        <taxon>Fungi</taxon>
        <taxon>Dikarya</taxon>
        <taxon>Ascomycota</taxon>
        <taxon>Pezizomycotina</taxon>
        <taxon>Pezizomycetes</taxon>
        <taxon>Pezizales</taxon>
        <taxon>Tuberaceae</taxon>
        <taxon>Tuber</taxon>
    </lineage>
</organism>
<dbReference type="HOGENOM" id="CLU_014492_1_0_1"/>
<dbReference type="PROSITE" id="PS00478">
    <property type="entry name" value="LIM_DOMAIN_1"/>
    <property type="match status" value="1"/>
</dbReference>
<dbReference type="SMART" id="SM00132">
    <property type="entry name" value="LIM"/>
    <property type="match status" value="2"/>
</dbReference>
<evidence type="ECO:0000313" key="8">
    <source>
        <dbReference type="EMBL" id="CAZ81714.1"/>
    </source>
</evidence>
<keyword evidence="9" id="KW-1185">Reference proteome</keyword>
<dbReference type="GO" id="GO:0003712">
    <property type="term" value="F:transcription coregulator activity"/>
    <property type="evidence" value="ECO:0007669"/>
    <property type="project" value="TreeGrafter"/>
</dbReference>
<sequence>MGHIKIDPFAANRPYRGQLTPTSSSPGSREHSPATPQDGQPLRTPLNNGSLSPNPQFRDHHQPRKDSSSSSYNIESPFTLFNPANVSPVSPRTPTGAAATTRTGSFYLNSDLYAPVSPLSDGSRTVAARMNNIAPGPFGVSSSNSSRERTSEMVVPSARNPLEQGPAKAPKGGDSETLPVAASFPNKGEGRVRSSTSGHSADSRTMGRSREAGRESRENGREREQRSTSSAEQLARLPSPHRRSQSPGGAEARMRRKERSLPPVPSLSRGTTRRNGEESPLDPVSPYTHRAMKSEVAPSIPKMDALRLDTRSHTFATKSDSKSPGGRQPPHPGLGLPRSPSVTVKNHIHRRNKSSANLAKGLPPPPEDNLPPALPTKDQAVRRRPSVGANTMSSGRLDRRSGSKPPTLNRLSPPRADEYTHYSLGNPYDLEAPVEQSTSHIPSPSMSSNTSSVFSHNSKSSRSSMSSPPIPETSQVPKLPPKPSRGSRCRSKDSNGLSDIDGLMKELQSSMQELQPSAVPPKHPVEGRPRDKPRVSAHERAAPPPLKSHQHQPSSSKSPIDYEKPLPNLTEPFLAPDLPQALPPPPPKDKSPRAPPSAPPQPPPRTQPPVNEPLPVPRRRRTTASKGNCRGCGEAIVGKSISSADGRLTGRYHKACFVCRDCHEPFQSAEFYVLNNSPYCHRHYHKLNHSLCPSCDRGIEGPCLETEMNERFHPNCFRCYDCRCELSGDYFDFNGRPYCERHAFRMVRGTQNGNGNLGASRSPADMGRRKTKLMFM</sequence>
<evidence type="ECO:0000256" key="2">
    <source>
        <dbReference type="ARBA" id="ARBA00022737"/>
    </source>
</evidence>
<dbReference type="InterPro" id="IPR001781">
    <property type="entry name" value="Znf_LIM"/>
</dbReference>
<name>D5GB21_TUBMM</name>
<feature type="compositionally biased region" description="Low complexity" evidence="6">
    <location>
        <begin position="437"/>
        <end position="467"/>
    </location>
</feature>
<dbReference type="EMBL" id="FN430086">
    <property type="protein sequence ID" value="CAZ81714.1"/>
    <property type="molecule type" value="Genomic_DNA"/>
</dbReference>
<dbReference type="Proteomes" id="UP000006911">
    <property type="component" value="Unassembled WGS sequence"/>
</dbReference>
<dbReference type="InParanoid" id="D5GB21"/>
<evidence type="ECO:0000256" key="5">
    <source>
        <dbReference type="PROSITE-ProRule" id="PRU00125"/>
    </source>
</evidence>
<dbReference type="CDD" id="cd08368">
    <property type="entry name" value="LIM"/>
    <property type="match status" value="1"/>
</dbReference>
<feature type="region of interest" description="Disordered" evidence="6">
    <location>
        <begin position="1"/>
        <end position="100"/>
    </location>
</feature>
<evidence type="ECO:0000259" key="7">
    <source>
        <dbReference type="PROSITE" id="PS50023"/>
    </source>
</evidence>
<feature type="compositionally biased region" description="Basic and acidic residues" evidence="6">
    <location>
        <begin position="523"/>
        <end position="541"/>
    </location>
</feature>
<dbReference type="GO" id="GO:0046872">
    <property type="term" value="F:metal ion binding"/>
    <property type="evidence" value="ECO:0007669"/>
    <property type="project" value="UniProtKB-KW"/>
</dbReference>
<dbReference type="eggNOG" id="KOG1703">
    <property type="taxonomic scope" value="Eukaryota"/>
</dbReference>
<dbReference type="GO" id="GO:0030695">
    <property type="term" value="F:GTPase regulator activity"/>
    <property type="evidence" value="ECO:0007669"/>
    <property type="project" value="UniProtKB-ARBA"/>
</dbReference>
<keyword evidence="2" id="KW-0677">Repeat</keyword>
<feature type="compositionally biased region" description="Pro residues" evidence="6">
    <location>
        <begin position="362"/>
        <end position="374"/>
    </location>
</feature>
<dbReference type="Gene3D" id="2.10.110.10">
    <property type="entry name" value="Cysteine Rich Protein"/>
    <property type="match status" value="2"/>
</dbReference>
<reference evidence="8 9" key="1">
    <citation type="journal article" date="2010" name="Nature">
        <title>Perigord black truffle genome uncovers evolutionary origins and mechanisms of symbiosis.</title>
        <authorList>
            <person name="Martin F."/>
            <person name="Kohler A."/>
            <person name="Murat C."/>
            <person name="Balestrini R."/>
            <person name="Coutinho P.M."/>
            <person name="Jaillon O."/>
            <person name="Montanini B."/>
            <person name="Morin E."/>
            <person name="Noel B."/>
            <person name="Percudani R."/>
            <person name="Porcel B."/>
            <person name="Rubini A."/>
            <person name="Amicucci A."/>
            <person name="Amselem J."/>
            <person name="Anthouard V."/>
            <person name="Arcioni S."/>
            <person name="Artiguenave F."/>
            <person name="Aury J.M."/>
            <person name="Ballario P."/>
            <person name="Bolchi A."/>
            <person name="Brenna A."/>
            <person name="Brun A."/>
            <person name="Buee M."/>
            <person name="Cantarel B."/>
            <person name="Chevalier G."/>
            <person name="Couloux A."/>
            <person name="Da Silva C."/>
            <person name="Denoeud F."/>
            <person name="Duplessis S."/>
            <person name="Ghignone S."/>
            <person name="Hilselberger B."/>
            <person name="Iotti M."/>
            <person name="Marcais B."/>
            <person name="Mello A."/>
            <person name="Miranda M."/>
            <person name="Pacioni G."/>
            <person name="Quesneville H."/>
            <person name="Riccioni C."/>
            <person name="Ruotolo R."/>
            <person name="Splivallo R."/>
            <person name="Stocchi V."/>
            <person name="Tisserant E."/>
            <person name="Viscomi A.R."/>
            <person name="Zambonelli A."/>
            <person name="Zampieri E."/>
            <person name="Henrissat B."/>
            <person name="Lebrun M.H."/>
            <person name="Paolocci F."/>
            <person name="Bonfante P."/>
            <person name="Ottonello S."/>
            <person name="Wincker P."/>
        </authorList>
    </citation>
    <scope>NUCLEOTIDE SEQUENCE [LARGE SCALE GENOMIC DNA]</scope>
    <source>
        <strain evidence="8 9">Mel28</strain>
    </source>
</reference>
<dbReference type="STRING" id="656061.D5GB21"/>
<feature type="compositionally biased region" description="Pro residues" evidence="6">
    <location>
        <begin position="593"/>
        <end position="616"/>
    </location>
</feature>
<dbReference type="OMA" id="CERHAFR"/>
<evidence type="ECO:0000256" key="4">
    <source>
        <dbReference type="ARBA" id="ARBA00023038"/>
    </source>
</evidence>
<dbReference type="CDD" id="cd09397">
    <property type="entry name" value="LIM1_UF1"/>
    <property type="match status" value="1"/>
</dbReference>
<dbReference type="PROSITE" id="PS50023">
    <property type="entry name" value="LIM_DOMAIN_2"/>
    <property type="match status" value="2"/>
</dbReference>
<evidence type="ECO:0000256" key="3">
    <source>
        <dbReference type="ARBA" id="ARBA00022833"/>
    </source>
</evidence>
<dbReference type="GeneID" id="9187955"/>
<feature type="compositionally biased region" description="Polar residues" evidence="6">
    <location>
        <begin position="45"/>
        <end position="55"/>
    </location>
</feature>
<feature type="domain" description="LIM zinc-binding" evidence="7">
    <location>
        <begin position="690"/>
        <end position="749"/>
    </location>
</feature>